<name>A0A0D8HHK8_9ACTN</name>
<evidence type="ECO:0000313" key="2">
    <source>
        <dbReference type="EMBL" id="KJF17324.1"/>
    </source>
</evidence>
<comment type="caution">
    <text evidence="2">The sequence shown here is derived from an EMBL/GenBank/DDBJ whole genome shotgun (WGS) entry which is preliminary data.</text>
</comment>
<dbReference type="Proteomes" id="UP000032360">
    <property type="component" value="Unassembled WGS sequence"/>
</dbReference>
<protein>
    <submittedName>
        <fullName evidence="2">Uncharacterized protein</fullName>
    </submittedName>
</protein>
<sequence>MVDILWKAALSPPTLRGKVEPWIFWSTVNQISIFWIVGNLLTLLFALGSAELSY</sequence>
<dbReference type="AlphaFoldDB" id="A0A0D8HHK8"/>
<organism evidence="2 3">
    <name type="scientific">Acidithrix ferrooxidans</name>
    <dbReference type="NCBI Taxonomy" id="1280514"/>
    <lineage>
        <taxon>Bacteria</taxon>
        <taxon>Bacillati</taxon>
        <taxon>Actinomycetota</taxon>
        <taxon>Acidimicrobiia</taxon>
        <taxon>Acidimicrobiales</taxon>
        <taxon>Acidimicrobiaceae</taxon>
        <taxon>Acidithrix</taxon>
    </lineage>
</organism>
<evidence type="ECO:0000313" key="3">
    <source>
        <dbReference type="Proteomes" id="UP000032360"/>
    </source>
</evidence>
<keyword evidence="1" id="KW-0472">Membrane</keyword>
<keyword evidence="3" id="KW-1185">Reference proteome</keyword>
<gene>
    <name evidence="2" type="ORF">AXFE_18060</name>
</gene>
<keyword evidence="1" id="KW-1133">Transmembrane helix</keyword>
<keyword evidence="1" id="KW-0812">Transmembrane</keyword>
<evidence type="ECO:0000256" key="1">
    <source>
        <dbReference type="SAM" id="Phobius"/>
    </source>
</evidence>
<accession>A0A0D8HHK8</accession>
<proteinExistence type="predicted"/>
<reference evidence="2 3" key="1">
    <citation type="submission" date="2015-01" db="EMBL/GenBank/DDBJ databases">
        <title>Draft genome of the acidophilic iron oxidizer Acidithrix ferrooxidans strain Py-F3.</title>
        <authorList>
            <person name="Poehlein A."/>
            <person name="Eisen S."/>
            <person name="Schloemann M."/>
            <person name="Johnson B.D."/>
            <person name="Daniel R."/>
            <person name="Muehling M."/>
        </authorList>
    </citation>
    <scope>NUCLEOTIDE SEQUENCE [LARGE SCALE GENOMIC DNA]</scope>
    <source>
        <strain evidence="2 3">Py-F3</strain>
    </source>
</reference>
<dbReference type="EMBL" id="JXYS01000052">
    <property type="protein sequence ID" value="KJF17324.1"/>
    <property type="molecule type" value="Genomic_DNA"/>
</dbReference>
<feature type="transmembrane region" description="Helical" evidence="1">
    <location>
        <begin position="22"/>
        <end position="47"/>
    </location>
</feature>